<accession>A0A1Y2BWA0</accession>
<dbReference type="Proteomes" id="UP000193642">
    <property type="component" value="Unassembled WGS sequence"/>
</dbReference>
<name>A0A1Y2BWA0_9FUNG</name>
<reference evidence="1 2" key="1">
    <citation type="submission" date="2016-07" db="EMBL/GenBank/DDBJ databases">
        <title>Pervasive Adenine N6-methylation of Active Genes in Fungi.</title>
        <authorList>
            <consortium name="DOE Joint Genome Institute"/>
            <person name="Mondo S.J."/>
            <person name="Dannebaum R.O."/>
            <person name="Kuo R.C."/>
            <person name="Labutti K."/>
            <person name="Haridas S."/>
            <person name="Kuo A."/>
            <person name="Salamov A."/>
            <person name="Ahrendt S.R."/>
            <person name="Lipzen A."/>
            <person name="Sullivan W."/>
            <person name="Andreopoulos W.B."/>
            <person name="Clum A."/>
            <person name="Lindquist E."/>
            <person name="Daum C."/>
            <person name="Ramamoorthy G.K."/>
            <person name="Gryganskyi A."/>
            <person name="Culley D."/>
            <person name="Magnuson J.K."/>
            <person name="James T.Y."/>
            <person name="O'Malley M.A."/>
            <person name="Stajich J.E."/>
            <person name="Spatafora J.W."/>
            <person name="Visel A."/>
            <person name="Grigoriev I.V."/>
        </authorList>
    </citation>
    <scope>NUCLEOTIDE SEQUENCE [LARGE SCALE GENOMIC DNA]</scope>
    <source>
        <strain evidence="1 2">JEL800</strain>
    </source>
</reference>
<organism evidence="1 2">
    <name type="scientific">Rhizoclosmatium globosum</name>
    <dbReference type="NCBI Taxonomy" id="329046"/>
    <lineage>
        <taxon>Eukaryota</taxon>
        <taxon>Fungi</taxon>
        <taxon>Fungi incertae sedis</taxon>
        <taxon>Chytridiomycota</taxon>
        <taxon>Chytridiomycota incertae sedis</taxon>
        <taxon>Chytridiomycetes</taxon>
        <taxon>Chytridiales</taxon>
        <taxon>Chytriomycetaceae</taxon>
        <taxon>Rhizoclosmatium</taxon>
    </lineage>
</organism>
<comment type="caution">
    <text evidence="1">The sequence shown here is derived from an EMBL/GenBank/DDBJ whole genome shotgun (WGS) entry which is preliminary data.</text>
</comment>
<proteinExistence type="predicted"/>
<evidence type="ECO:0000313" key="2">
    <source>
        <dbReference type="Proteomes" id="UP000193642"/>
    </source>
</evidence>
<dbReference type="OrthoDB" id="289162at2759"/>
<keyword evidence="2" id="KW-1185">Reference proteome</keyword>
<gene>
    <name evidence="1" type="ORF">BCR33DRAFT_720295</name>
</gene>
<protein>
    <submittedName>
        <fullName evidence="1">Uncharacterized protein</fullName>
    </submittedName>
</protein>
<sequence length="60" mass="6861">MSVYLGTLTRRSVHPASPVLLTKNGPLEDLIHFQSSVKKPQSLTYLKFENRLRLFHPQGL</sequence>
<dbReference type="EMBL" id="MCGO01000041">
    <property type="protein sequence ID" value="ORY39036.1"/>
    <property type="molecule type" value="Genomic_DNA"/>
</dbReference>
<evidence type="ECO:0000313" key="1">
    <source>
        <dbReference type="EMBL" id="ORY39036.1"/>
    </source>
</evidence>
<dbReference type="AlphaFoldDB" id="A0A1Y2BWA0"/>